<protein>
    <submittedName>
        <fullName evidence="3">14329_t:CDS:1</fullName>
    </submittedName>
</protein>
<evidence type="ECO:0000259" key="1">
    <source>
        <dbReference type="PROSITE" id="PS50097"/>
    </source>
</evidence>
<dbReference type="PANTHER" id="PTHR24413">
    <property type="entry name" value="SPECKLE-TYPE POZ PROTEIN"/>
    <property type="match status" value="1"/>
</dbReference>
<dbReference type="SUPFAM" id="SSF54695">
    <property type="entry name" value="POZ domain"/>
    <property type="match status" value="1"/>
</dbReference>
<dbReference type="SMART" id="SM00225">
    <property type="entry name" value="BTB"/>
    <property type="match status" value="1"/>
</dbReference>
<proteinExistence type="predicted"/>
<comment type="caution">
    <text evidence="3">The sequence shown here is derived from an EMBL/GenBank/DDBJ whole genome shotgun (WGS) entry which is preliminary data.</text>
</comment>
<accession>A0A9N9B9G5</accession>
<dbReference type="InterPro" id="IPR000210">
    <property type="entry name" value="BTB/POZ_dom"/>
</dbReference>
<dbReference type="OrthoDB" id="2390407at2759"/>
<dbReference type="EMBL" id="CAJVPS010001969">
    <property type="protein sequence ID" value="CAG8556088.1"/>
    <property type="molecule type" value="Genomic_DNA"/>
</dbReference>
<feature type="domain" description="MATH" evidence="2">
    <location>
        <begin position="1"/>
        <end position="112"/>
    </location>
</feature>
<dbReference type="Pfam" id="PF00651">
    <property type="entry name" value="BTB"/>
    <property type="match status" value="1"/>
</dbReference>
<dbReference type="InterPro" id="IPR002083">
    <property type="entry name" value="MATH/TRAF_dom"/>
</dbReference>
<organism evidence="3 4">
    <name type="scientific">Ambispora leptoticha</name>
    <dbReference type="NCBI Taxonomy" id="144679"/>
    <lineage>
        <taxon>Eukaryota</taxon>
        <taxon>Fungi</taxon>
        <taxon>Fungi incertae sedis</taxon>
        <taxon>Mucoromycota</taxon>
        <taxon>Glomeromycotina</taxon>
        <taxon>Glomeromycetes</taxon>
        <taxon>Archaeosporales</taxon>
        <taxon>Ambisporaceae</taxon>
        <taxon>Ambispora</taxon>
    </lineage>
</organism>
<dbReference type="PROSITE" id="PS50144">
    <property type="entry name" value="MATH"/>
    <property type="match status" value="1"/>
</dbReference>
<gene>
    <name evidence="3" type="ORF">ALEPTO_LOCUS6116</name>
</gene>
<dbReference type="AlphaFoldDB" id="A0A9N9B9G5"/>
<evidence type="ECO:0000313" key="3">
    <source>
        <dbReference type="EMBL" id="CAG8556088.1"/>
    </source>
</evidence>
<feature type="domain" description="BTB" evidence="1">
    <location>
        <begin position="183"/>
        <end position="251"/>
    </location>
</feature>
<evidence type="ECO:0000259" key="2">
    <source>
        <dbReference type="PROSITE" id="PS50144"/>
    </source>
</evidence>
<dbReference type="InterPro" id="IPR011333">
    <property type="entry name" value="SKP1/BTB/POZ_sf"/>
</dbReference>
<dbReference type="Proteomes" id="UP000789508">
    <property type="component" value="Unassembled WGS sequence"/>
</dbReference>
<dbReference type="Gene3D" id="3.30.710.10">
    <property type="entry name" value="Potassium Channel Kv1.1, Chain A"/>
    <property type="match status" value="1"/>
</dbReference>
<keyword evidence="4" id="KW-1185">Reference proteome</keyword>
<dbReference type="PROSITE" id="PS50097">
    <property type="entry name" value="BTB"/>
    <property type="match status" value="1"/>
</dbReference>
<name>A0A9N9B9G5_9GLOM</name>
<reference evidence="3" key="1">
    <citation type="submission" date="2021-06" db="EMBL/GenBank/DDBJ databases">
        <authorList>
            <person name="Kallberg Y."/>
            <person name="Tangrot J."/>
            <person name="Rosling A."/>
        </authorList>
    </citation>
    <scope>NUCLEOTIDE SEQUENCE</scope>
    <source>
        <strain evidence="3">FL130A</strain>
    </source>
</reference>
<evidence type="ECO:0000313" key="4">
    <source>
        <dbReference type="Proteomes" id="UP000789508"/>
    </source>
</evidence>
<dbReference type="GO" id="GO:0030163">
    <property type="term" value="P:protein catabolic process"/>
    <property type="evidence" value="ECO:0007669"/>
    <property type="project" value="UniProtKB-ARBA"/>
</dbReference>
<sequence>MWRLSLKPQSTNTYWGHVGGYLEAFQSISEKVANLKSRTVAYQIKAYRLERDPTSNVAEKLVELASSKKTLTTFDFGTDSSSWGYHKFCETRNIFPNGDISTNVNLVIRVSIWNNNNNPHSNASNMNGNNSSNNSIEILSNNTTNIGGSSGNNNKNQISNKIMQTHEKDLSFFEQLFNEKRFSDVQFTFDDGSMIYAHRVILAARSTYFDKMFDGEWLETQNKKIQIIGVSFDTFYALLYYLYTKQIPTEFPIDNLAELYSEARMRVLPKLAQAAAGLLVEHSGPDNWDVVFMLGLKHDDHFLRKGGLKYAIQNWEQVVDDEKIKQIAEMGGVKAIEQLFSARYFGI</sequence>